<name>A0A4R7S485_9BACT</name>
<dbReference type="Proteomes" id="UP000295662">
    <property type="component" value="Unassembled WGS sequence"/>
</dbReference>
<evidence type="ECO:0000313" key="2">
    <source>
        <dbReference type="Proteomes" id="UP000295662"/>
    </source>
</evidence>
<dbReference type="EMBL" id="SOCA01000002">
    <property type="protein sequence ID" value="TDU73134.1"/>
    <property type="molecule type" value="Genomic_DNA"/>
</dbReference>
<organism evidence="1 2">
    <name type="scientific">Prosthecobacter fusiformis</name>
    <dbReference type="NCBI Taxonomy" id="48464"/>
    <lineage>
        <taxon>Bacteria</taxon>
        <taxon>Pseudomonadati</taxon>
        <taxon>Verrucomicrobiota</taxon>
        <taxon>Verrucomicrobiia</taxon>
        <taxon>Verrucomicrobiales</taxon>
        <taxon>Verrucomicrobiaceae</taxon>
        <taxon>Prosthecobacter</taxon>
    </lineage>
</organism>
<comment type="caution">
    <text evidence="1">The sequence shown here is derived from an EMBL/GenBank/DDBJ whole genome shotgun (WGS) entry which is preliminary data.</text>
</comment>
<proteinExistence type="predicted"/>
<accession>A0A4R7S485</accession>
<dbReference type="AlphaFoldDB" id="A0A4R7S485"/>
<reference evidence="1 2" key="1">
    <citation type="submission" date="2019-03" db="EMBL/GenBank/DDBJ databases">
        <title>Genomic Encyclopedia of Archaeal and Bacterial Type Strains, Phase II (KMG-II): from individual species to whole genera.</title>
        <authorList>
            <person name="Goeker M."/>
        </authorList>
    </citation>
    <scope>NUCLEOTIDE SEQUENCE [LARGE SCALE GENOMIC DNA]</scope>
    <source>
        <strain evidence="1 2">ATCC 25309</strain>
    </source>
</reference>
<sequence length="96" mass="10468">MGRSENFPHLGILCCKTFIISRLQRGKKFPIGEADGEKGMEGEPFRANDKTLFNIVHKSAFHKQGVSKLKRGLYDSGDTKGAAAADFDGVSCLLAH</sequence>
<keyword evidence="2" id="KW-1185">Reference proteome</keyword>
<evidence type="ECO:0000313" key="1">
    <source>
        <dbReference type="EMBL" id="TDU73134.1"/>
    </source>
</evidence>
<protein>
    <submittedName>
        <fullName evidence="1">Uncharacterized protein</fullName>
    </submittedName>
</protein>
<gene>
    <name evidence="1" type="ORF">EI77_01602</name>
</gene>